<dbReference type="Proteomes" id="UP001295444">
    <property type="component" value="Chromosome 07"/>
</dbReference>
<feature type="region of interest" description="Disordered" evidence="1">
    <location>
        <begin position="22"/>
        <end position="45"/>
    </location>
</feature>
<sequence>MEVMYKATYPCDKLSRPPAVKAGGMRVTKKQASDSGAPEKHLKKPVVERPSSLVNMTNIQAMNLLTGALDKVCLLQMANFSQTLNLSYSSFHYLPLYLME</sequence>
<evidence type="ECO:0000313" key="3">
    <source>
        <dbReference type="Proteomes" id="UP001295444"/>
    </source>
</evidence>
<organism evidence="2 3">
    <name type="scientific">Pelobates cultripes</name>
    <name type="common">Western spadefoot toad</name>
    <dbReference type="NCBI Taxonomy" id="61616"/>
    <lineage>
        <taxon>Eukaryota</taxon>
        <taxon>Metazoa</taxon>
        <taxon>Chordata</taxon>
        <taxon>Craniata</taxon>
        <taxon>Vertebrata</taxon>
        <taxon>Euteleostomi</taxon>
        <taxon>Amphibia</taxon>
        <taxon>Batrachia</taxon>
        <taxon>Anura</taxon>
        <taxon>Pelobatoidea</taxon>
        <taxon>Pelobatidae</taxon>
        <taxon>Pelobates</taxon>
    </lineage>
</organism>
<keyword evidence="3" id="KW-1185">Reference proteome</keyword>
<protein>
    <submittedName>
        <fullName evidence="2">Death-associated -like 1</fullName>
    </submittedName>
</protein>
<dbReference type="InterPro" id="IPR024130">
    <property type="entry name" value="DAP1/DAPL1"/>
</dbReference>
<gene>
    <name evidence="2" type="ORF">PECUL_23A010879</name>
</gene>
<evidence type="ECO:0000256" key="1">
    <source>
        <dbReference type="SAM" id="MobiDB-lite"/>
    </source>
</evidence>
<dbReference type="EMBL" id="OW240918">
    <property type="protein sequence ID" value="CAH2305579.1"/>
    <property type="molecule type" value="Genomic_DNA"/>
</dbReference>
<evidence type="ECO:0000313" key="2">
    <source>
        <dbReference type="EMBL" id="CAH2305579.1"/>
    </source>
</evidence>
<proteinExistence type="predicted"/>
<reference evidence="2" key="1">
    <citation type="submission" date="2022-03" db="EMBL/GenBank/DDBJ databases">
        <authorList>
            <person name="Alioto T."/>
            <person name="Alioto T."/>
            <person name="Gomez Garrido J."/>
        </authorList>
    </citation>
    <scope>NUCLEOTIDE SEQUENCE</scope>
</reference>
<accession>A0AAD1WGQ4</accession>
<name>A0AAD1WGQ4_PELCU</name>
<dbReference type="AlphaFoldDB" id="A0AAD1WGQ4"/>
<dbReference type="Pfam" id="PF15228">
    <property type="entry name" value="DAP"/>
    <property type="match status" value="1"/>
</dbReference>